<feature type="region of interest" description="Disordered" evidence="1">
    <location>
        <begin position="1"/>
        <end position="23"/>
    </location>
</feature>
<accession>A0A382VSQ1</accession>
<feature type="non-terminal residue" evidence="2">
    <location>
        <position position="74"/>
    </location>
</feature>
<feature type="compositionally biased region" description="Basic and acidic residues" evidence="1">
    <location>
        <begin position="1"/>
        <end position="13"/>
    </location>
</feature>
<sequence>MGARETTSKKDQKFFNQTRAENRANVDQELQQHLTEKNWPIQKKIALACRKLASDGHAETLAGQVTVKSNENQF</sequence>
<dbReference type="EMBL" id="UINC01154294">
    <property type="protein sequence ID" value="SVD49493.1"/>
    <property type="molecule type" value="Genomic_DNA"/>
</dbReference>
<organism evidence="2">
    <name type="scientific">marine metagenome</name>
    <dbReference type="NCBI Taxonomy" id="408172"/>
    <lineage>
        <taxon>unclassified sequences</taxon>
        <taxon>metagenomes</taxon>
        <taxon>ecological metagenomes</taxon>
    </lineage>
</organism>
<name>A0A382VSQ1_9ZZZZ</name>
<dbReference type="AlphaFoldDB" id="A0A382VSQ1"/>
<gene>
    <name evidence="2" type="ORF">METZ01_LOCUS402347</name>
</gene>
<evidence type="ECO:0000256" key="1">
    <source>
        <dbReference type="SAM" id="MobiDB-lite"/>
    </source>
</evidence>
<evidence type="ECO:0000313" key="2">
    <source>
        <dbReference type="EMBL" id="SVD49493.1"/>
    </source>
</evidence>
<reference evidence="2" key="1">
    <citation type="submission" date="2018-05" db="EMBL/GenBank/DDBJ databases">
        <authorList>
            <person name="Lanie J.A."/>
            <person name="Ng W.-L."/>
            <person name="Kazmierczak K.M."/>
            <person name="Andrzejewski T.M."/>
            <person name="Davidsen T.M."/>
            <person name="Wayne K.J."/>
            <person name="Tettelin H."/>
            <person name="Glass J.I."/>
            <person name="Rusch D."/>
            <person name="Podicherti R."/>
            <person name="Tsui H.-C.T."/>
            <person name="Winkler M.E."/>
        </authorList>
    </citation>
    <scope>NUCLEOTIDE SEQUENCE</scope>
</reference>
<proteinExistence type="predicted"/>
<protein>
    <submittedName>
        <fullName evidence="2">Uncharacterized protein</fullName>
    </submittedName>
</protein>